<dbReference type="Gene3D" id="3.40.1280.10">
    <property type="match status" value="1"/>
</dbReference>
<dbReference type="PANTHER" id="PTHR43191">
    <property type="entry name" value="RRNA METHYLTRANSFERASE 3"/>
    <property type="match status" value="1"/>
</dbReference>
<evidence type="ECO:0000259" key="3">
    <source>
        <dbReference type="Pfam" id="PF00588"/>
    </source>
</evidence>
<dbReference type="InterPro" id="IPR051259">
    <property type="entry name" value="rRNA_Methyltransferase"/>
</dbReference>
<dbReference type="PANTHER" id="PTHR43191:SF2">
    <property type="entry name" value="RRNA METHYLTRANSFERASE 3, MITOCHONDRIAL"/>
    <property type="match status" value="1"/>
</dbReference>
<keyword evidence="2 4" id="KW-0808">Transferase</keyword>
<dbReference type="GO" id="GO:0006396">
    <property type="term" value="P:RNA processing"/>
    <property type="evidence" value="ECO:0007669"/>
    <property type="project" value="InterPro"/>
</dbReference>
<dbReference type="RefSeq" id="WP_072697415.1">
    <property type="nucleotide sequence ID" value="NZ_FRDI01000008.1"/>
</dbReference>
<evidence type="ECO:0000256" key="1">
    <source>
        <dbReference type="ARBA" id="ARBA00022603"/>
    </source>
</evidence>
<keyword evidence="5" id="KW-1185">Reference proteome</keyword>
<dbReference type="CDD" id="cd18095">
    <property type="entry name" value="SpoU-like_rRNA-MTase"/>
    <property type="match status" value="1"/>
</dbReference>
<dbReference type="GO" id="GO:0008173">
    <property type="term" value="F:RNA methyltransferase activity"/>
    <property type="evidence" value="ECO:0007669"/>
    <property type="project" value="InterPro"/>
</dbReference>
<organism evidence="4 5">
    <name type="scientific">Desulfovibrio litoralis DSM 11393</name>
    <dbReference type="NCBI Taxonomy" id="1121455"/>
    <lineage>
        <taxon>Bacteria</taxon>
        <taxon>Pseudomonadati</taxon>
        <taxon>Thermodesulfobacteriota</taxon>
        <taxon>Desulfovibrionia</taxon>
        <taxon>Desulfovibrionales</taxon>
        <taxon>Desulfovibrionaceae</taxon>
        <taxon>Desulfovibrio</taxon>
    </lineage>
</organism>
<gene>
    <name evidence="4" type="ORF">SAMN02745728_01725</name>
</gene>
<dbReference type="InterPro" id="IPR029026">
    <property type="entry name" value="tRNA_m1G_MTases_N"/>
</dbReference>
<evidence type="ECO:0000313" key="5">
    <source>
        <dbReference type="Proteomes" id="UP000186469"/>
    </source>
</evidence>
<dbReference type="InterPro" id="IPR029028">
    <property type="entry name" value="Alpha/beta_knot_MTases"/>
</dbReference>
<protein>
    <submittedName>
        <fullName evidence="4">RNA methyltransferase, TrmH family</fullName>
    </submittedName>
</protein>
<dbReference type="SUPFAM" id="SSF75217">
    <property type="entry name" value="alpha/beta knot"/>
    <property type="match status" value="1"/>
</dbReference>
<evidence type="ECO:0000313" key="4">
    <source>
        <dbReference type="EMBL" id="SHN67035.1"/>
    </source>
</evidence>
<keyword evidence="1 4" id="KW-0489">Methyltransferase</keyword>
<feature type="domain" description="tRNA/rRNA methyltransferase SpoU type" evidence="3">
    <location>
        <begin position="124"/>
        <end position="249"/>
    </location>
</feature>
<dbReference type="Pfam" id="PF00588">
    <property type="entry name" value="SpoU_methylase"/>
    <property type="match status" value="1"/>
</dbReference>
<evidence type="ECO:0000256" key="2">
    <source>
        <dbReference type="ARBA" id="ARBA00022679"/>
    </source>
</evidence>
<reference evidence="4 5" key="1">
    <citation type="submission" date="2016-12" db="EMBL/GenBank/DDBJ databases">
        <authorList>
            <person name="Song W.-J."/>
            <person name="Kurnit D.M."/>
        </authorList>
    </citation>
    <scope>NUCLEOTIDE SEQUENCE [LARGE SCALE GENOMIC DNA]</scope>
    <source>
        <strain evidence="4 5">DSM 11393</strain>
    </source>
</reference>
<proteinExistence type="predicted"/>
<dbReference type="GO" id="GO:0003723">
    <property type="term" value="F:RNA binding"/>
    <property type="evidence" value="ECO:0007669"/>
    <property type="project" value="InterPro"/>
</dbReference>
<name>A0A1M7T8H1_9BACT</name>
<accession>A0A1M7T8H1</accession>
<dbReference type="STRING" id="1121455.SAMN02745728_01725"/>
<dbReference type="InterPro" id="IPR001537">
    <property type="entry name" value="SpoU_MeTrfase"/>
</dbReference>
<sequence>MNQNLNLKITEITSAQNPRYKQWLKILESKGIKKYNEAIISGRSFLNEILTEFPSQVLGIITSNIDELDNYNIPTNASVYLLPNELFSSLDIYGIKAPLLIISAPAPQPWNETLASGLTLFLPLQNPINLGTCIRNAAALGAEVVLLKEAATPYLPKCLRASGPAIFQVKLWEGPSIKDLAQYDKLPIYALSPNGMNLFSFNFLETMGLVAGIEGPGLDQYWSENKRLSIPMQPKVESLNTAVAVGMAMACRLAHLNYK</sequence>
<dbReference type="AlphaFoldDB" id="A0A1M7T8H1"/>
<dbReference type="GO" id="GO:0032259">
    <property type="term" value="P:methylation"/>
    <property type="evidence" value="ECO:0007669"/>
    <property type="project" value="UniProtKB-KW"/>
</dbReference>
<dbReference type="OrthoDB" id="9808773at2"/>
<dbReference type="Proteomes" id="UP000186469">
    <property type="component" value="Unassembled WGS sequence"/>
</dbReference>
<dbReference type="EMBL" id="FRDI01000008">
    <property type="protein sequence ID" value="SHN67035.1"/>
    <property type="molecule type" value="Genomic_DNA"/>
</dbReference>